<accession>A0A6A3H7X5</accession>
<feature type="compositionally biased region" description="Low complexity" evidence="1">
    <location>
        <begin position="614"/>
        <end position="625"/>
    </location>
</feature>
<feature type="compositionally biased region" description="Basic and acidic residues" evidence="1">
    <location>
        <begin position="533"/>
        <end position="588"/>
    </location>
</feature>
<evidence type="ECO:0000259" key="2">
    <source>
        <dbReference type="Pfam" id="PF03732"/>
    </source>
</evidence>
<dbReference type="PANTHER" id="PTHR33223">
    <property type="entry name" value="CCHC-TYPE DOMAIN-CONTAINING PROTEIN"/>
    <property type="match status" value="1"/>
</dbReference>
<dbReference type="InterPro" id="IPR005162">
    <property type="entry name" value="Retrotrans_gag_dom"/>
</dbReference>
<evidence type="ECO:0000313" key="4">
    <source>
        <dbReference type="Proteomes" id="UP000429607"/>
    </source>
</evidence>
<feature type="compositionally biased region" description="Basic and acidic residues" evidence="1">
    <location>
        <begin position="289"/>
        <end position="308"/>
    </location>
</feature>
<feature type="compositionally biased region" description="Low complexity" evidence="1">
    <location>
        <begin position="1"/>
        <end position="28"/>
    </location>
</feature>
<feature type="region of interest" description="Disordered" evidence="1">
    <location>
        <begin position="1"/>
        <end position="73"/>
    </location>
</feature>
<evidence type="ECO:0000256" key="1">
    <source>
        <dbReference type="SAM" id="MobiDB-lite"/>
    </source>
</evidence>
<dbReference type="Pfam" id="PF03732">
    <property type="entry name" value="Retrotrans_gag"/>
    <property type="match status" value="1"/>
</dbReference>
<feature type="domain" description="Retrotransposon gag" evidence="2">
    <location>
        <begin position="402"/>
        <end position="475"/>
    </location>
</feature>
<protein>
    <recommendedName>
        <fullName evidence="2">Retrotransposon gag domain-containing protein</fullName>
    </recommendedName>
</protein>
<name>A0A6A3H7X5_9STRA</name>
<dbReference type="Proteomes" id="UP000429607">
    <property type="component" value="Unassembled WGS sequence"/>
</dbReference>
<feature type="region of interest" description="Disordered" evidence="1">
    <location>
        <begin position="526"/>
        <end position="699"/>
    </location>
</feature>
<organism evidence="3 4">
    <name type="scientific">Phytophthora rubi</name>
    <dbReference type="NCBI Taxonomy" id="129364"/>
    <lineage>
        <taxon>Eukaryota</taxon>
        <taxon>Sar</taxon>
        <taxon>Stramenopiles</taxon>
        <taxon>Oomycota</taxon>
        <taxon>Peronosporomycetes</taxon>
        <taxon>Peronosporales</taxon>
        <taxon>Peronosporaceae</taxon>
        <taxon>Phytophthora</taxon>
    </lineage>
</organism>
<reference evidence="3 4" key="1">
    <citation type="submission" date="2018-09" db="EMBL/GenBank/DDBJ databases">
        <title>Genomic investigation of the strawberry pathogen Phytophthora fragariae indicates pathogenicity is determined by transcriptional variation in three key races.</title>
        <authorList>
            <person name="Adams T.M."/>
            <person name="Armitage A.D."/>
            <person name="Sobczyk M.K."/>
            <person name="Bates H.J."/>
            <person name="Dunwell J.M."/>
            <person name="Nellist C.F."/>
            <person name="Harrison R.J."/>
        </authorList>
    </citation>
    <scope>NUCLEOTIDE SEQUENCE [LARGE SCALE GENOMIC DNA]</scope>
    <source>
        <strain evidence="3 4">SCRP249</strain>
    </source>
</reference>
<gene>
    <name evidence="3" type="ORF">PR001_g28750</name>
</gene>
<sequence>MAKGSSPPSPGSPATAGGSPAGSPNSASERAVDVDANTARSVQFEDDDARGQGSDEEYEEKEEADDDVKSTAELLSEVDELSLQVSRMGIPRPVERNLVAELNASADEDDEEQGAAQGERPPLIPRATRNADTPSANKVLARLGEEMRTQSEWMMMFAPVAMAQSKWPVLGPELTQPVNSTSINQLIEDTVLLLRAMGFRCNSRPNSLILGGWTLSRAGAEITRWKRRLRAEFGLERAPGSRQFIQDRSAKMLELTADPSKVPLPKTPETERAVKAEKFRSTVGTPYFEDSHMQAPKKDRPSSGRLDHLYDASDNAELGDDDFYDRGDQEETVKDQIRRLSYDDDERDDTKYLEIRTHFSLDKIAEFDGKRYRSDASLQWLKRFIYEMKGTRMPQNSWCEPFSLSLGRAAKSWYRQLPKKTQQRWNLLNEAFLDYYCSQFDQPARTRYYSASRKENEPICDFLIRLNGYARNAKIQYEKGGVDASDHVEQFLLNCGDDEVMDLLYPLQLADIQRVEQIINKKILGEKRKKQRDRMVSNRTRDTRRGDNSRRGESRRDDRRESRRDDRRDPRRDDRRSRRDDSRDRRVAVAEASVGGLYHGVDSRQPSRRINALGSSSSAGSSSEYSDSESDQDQNYVDAGAGSERTSGPSNSAERRRDDRPSRRDDSAERQRRGRRDDSREGRSFDRRGSRGDSGERPRYGPCAACGGANHSAHFCNRRCKFCKQVHDVGRCEMFQRFEKLTKFVRTSVDKSTVPADPQDIYEPKNLN</sequence>
<comment type="caution">
    <text evidence="3">The sequence shown here is derived from an EMBL/GenBank/DDBJ whole genome shotgun (WGS) entry which is preliminary data.</text>
</comment>
<feature type="region of interest" description="Disordered" evidence="1">
    <location>
        <begin position="285"/>
        <end position="308"/>
    </location>
</feature>
<feature type="region of interest" description="Disordered" evidence="1">
    <location>
        <begin position="106"/>
        <end position="136"/>
    </location>
</feature>
<dbReference type="PANTHER" id="PTHR33223:SF6">
    <property type="entry name" value="CCHC-TYPE DOMAIN-CONTAINING PROTEIN"/>
    <property type="match status" value="1"/>
</dbReference>
<proteinExistence type="predicted"/>
<feature type="compositionally biased region" description="Acidic residues" evidence="1">
    <location>
        <begin position="44"/>
        <end position="66"/>
    </location>
</feature>
<feature type="compositionally biased region" description="Basic and acidic residues" evidence="1">
    <location>
        <begin position="653"/>
        <end position="699"/>
    </location>
</feature>
<dbReference type="EMBL" id="QXFV01005324">
    <property type="protein sequence ID" value="KAE8965390.1"/>
    <property type="molecule type" value="Genomic_DNA"/>
</dbReference>
<dbReference type="AlphaFoldDB" id="A0A6A3H7X5"/>
<evidence type="ECO:0000313" key="3">
    <source>
        <dbReference type="EMBL" id="KAE8965390.1"/>
    </source>
</evidence>